<feature type="transmembrane region" description="Helical" evidence="2">
    <location>
        <begin position="232"/>
        <end position="255"/>
    </location>
</feature>
<protein>
    <recommendedName>
        <fullName evidence="5">Transmembrane protein</fullName>
    </recommendedName>
</protein>
<dbReference type="Proteomes" id="UP001165090">
    <property type="component" value="Unassembled WGS sequence"/>
</dbReference>
<evidence type="ECO:0008006" key="5">
    <source>
        <dbReference type="Google" id="ProtNLM"/>
    </source>
</evidence>
<keyword evidence="2" id="KW-1133">Transmembrane helix</keyword>
<feature type="transmembrane region" description="Helical" evidence="2">
    <location>
        <begin position="12"/>
        <end position="33"/>
    </location>
</feature>
<accession>A0ABQ5RYN3</accession>
<gene>
    <name evidence="3" type="ORF">VaNZ11_005484</name>
</gene>
<feature type="transmembrane region" description="Helical" evidence="2">
    <location>
        <begin position="791"/>
        <end position="814"/>
    </location>
</feature>
<evidence type="ECO:0000256" key="2">
    <source>
        <dbReference type="SAM" id="Phobius"/>
    </source>
</evidence>
<feature type="transmembrane region" description="Helical" evidence="2">
    <location>
        <begin position="762"/>
        <end position="779"/>
    </location>
</feature>
<name>A0ABQ5RYN3_9CHLO</name>
<keyword evidence="4" id="KW-1185">Reference proteome</keyword>
<keyword evidence="2" id="KW-0472">Membrane</keyword>
<feature type="compositionally biased region" description="Basic and acidic residues" evidence="1">
    <location>
        <begin position="164"/>
        <end position="181"/>
    </location>
</feature>
<sequence length="837" mass="89621">MAATATHRPKLNCYLHGFLFIGIIIHVHGYTYAMAALSQFSPGVVATAGKATENDGSIFDADCPGETNAKCSEPANYWSLLRERQAILTKTKSSRTAFDTGNSDRPPILIGTVTYRANDNEADTGLEMSRLRIWDWLRERQRGIAEPAGLNKAEAELIDLPGPTKRESSAGEDSSGHVDDHQKKTLASASGTDAVLSMHSKDVTTAGEEAASIDLEDTRATTHTCPPVATNAFFIAAARIMVATLVVGFVLYWVYSKRQTRRAASIPAPPVHLEAHLSEAKASTTSNLSRLDALDVPKNGKVEASAECHVEALQRAVTVMSPRSFRVTACKQMVNSGGSDRDGTVLSNSINAVGFSSCLVTHAARPTRRLSDSGSGSNGGSSRSSDDSGDVGCTAVSKPSMSAEAADLCGCGTGATKAHTKATSEEADEAVSGSSSDVHSEHGGCMVGRPVVAVAAAEPEPSAAPLSLPKRQPHQLSAEAVLAAPGPTPGDTTCGTIPDGFGVVSPYLTDRFPAFYDAQQLQIQQQQLQLTERHMMAMVAKMMEAFNSRMTEFVGVVSENTGAVQQLNSNMRRVISVKALEEQRNWVMACMQRGMVVMWISLVVASLRLGRLKDVAWTCSHDVPARAPEFGRTSVLRSAGWWGLRLTKWALGLSGRDNTPSGTSPRVTSTGSRWSSWGWNQMASLLSSRLYPSFLKTALCFVQELGLQAFGILLVVFLLHPLLRNMLSVNMRHSWRIDVPVVLGGLWAVAGCVTIHCLGGQWTVWLAGWWIWCGAGYVMHMKELLSGWAKVAVAVLLVGAPVVIVGAAFVASALQVHDVVAGWLHVGLNLAGGMEIW</sequence>
<evidence type="ECO:0000256" key="1">
    <source>
        <dbReference type="SAM" id="MobiDB-lite"/>
    </source>
</evidence>
<feature type="compositionally biased region" description="Low complexity" evidence="1">
    <location>
        <begin position="372"/>
        <end position="383"/>
    </location>
</feature>
<dbReference type="EMBL" id="BSDZ01000013">
    <property type="protein sequence ID" value="GLI62745.1"/>
    <property type="molecule type" value="Genomic_DNA"/>
</dbReference>
<comment type="caution">
    <text evidence="3">The sequence shown here is derived from an EMBL/GenBank/DDBJ whole genome shotgun (WGS) entry which is preliminary data.</text>
</comment>
<organism evidence="3 4">
    <name type="scientific">Volvox africanus</name>
    <dbReference type="NCBI Taxonomy" id="51714"/>
    <lineage>
        <taxon>Eukaryota</taxon>
        <taxon>Viridiplantae</taxon>
        <taxon>Chlorophyta</taxon>
        <taxon>core chlorophytes</taxon>
        <taxon>Chlorophyceae</taxon>
        <taxon>CS clade</taxon>
        <taxon>Chlamydomonadales</taxon>
        <taxon>Volvocaceae</taxon>
        <taxon>Volvox</taxon>
    </lineage>
</organism>
<evidence type="ECO:0000313" key="3">
    <source>
        <dbReference type="EMBL" id="GLI62745.1"/>
    </source>
</evidence>
<feature type="region of interest" description="Disordered" evidence="1">
    <location>
        <begin position="422"/>
        <end position="442"/>
    </location>
</feature>
<proteinExistence type="predicted"/>
<feature type="transmembrane region" description="Helical" evidence="2">
    <location>
        <begin position="705"/>
        <end position="723"/>
    </location>
</feature>
<feature type="region of interest" description="Disordered" evidence="1">
    <location>
        <begin position="160"/>
        <end position="181"/>
    </location>
</feature>
<keyword evidence="2" id="KW-0812">Transmembrane</keyword>
<evidence type="ECO:0000313" key="4">
    <source>
        <dbReference type="Proteomes" id="UP001165090"/>
    </source>
</evidence>
<reference evidence="3 4" key="1">
    <citation type="journal article" date="2023" name="IScience">
        <title>Expanded male sex-determining region conserved during the evolution of homothallism in the green alga Volvox.</title>
        <authorList>
            <person name="Yamamoto K."/>
            <person name="Matsuzaki R."/>
            <person name="Mahakham W."/>
            <person name="Heman W."/>
            <person name="Sekimoto H."/>
            <person name="Kawachi M."/>
            <person name="Minakuchi Y."/>
            <person name="Toyoda A."/>
            <person name="Nozaki H."/>
        </authorList>
    </citation>
    <scope>NUCLEOTIDE SEQUENCE [LARGE SCALE GENOMIC DNA]</scope>
    <source>
        <strain evidence="3 4">NIES-4468</strain>
    </source>
</reference>
<feature type="transmembrane region" description="Helical" evidence="2">
    <location>
        <begin position="735"/>
        <end position="756"/>
    </location>
</feature>
<feature type="region of interest" description="Disordered" evidence="1">
    <location>
        <begin position="366"/>
        <end position="396"/>
    </location>
</feature>